<accession>A0AA95JDA2</accession>
<keyword evidence="3" id="KW-1185">Reference proteome</keyword>
<dbReference type="NCBIfam" id="NF005061">
    <property type="entry name" value="PRK06474.1"/>
    <property type="match status" value="1"/>
</dbReference>
<evidence type="ECO:0000313" key="3">
    <source>
        <dbReference type="Proteomes" id="UP001178662"/>
    </source>
</evidence>
<sequence>MKKADVILHPIRMRMIQVLINGAKMSTGQIQERIADVPQATLYRHLKKLVDAGVLIVAEEVPIRGTIEKIYALPAQGAELSAEEIQSASVEDHFSLFVKFAAHLIGEYGAYLDQPNFDLYKDGVSFRQISLNLSDDENLELLSAIKQLLLSAMNNEQNEERRTRLFSVIDFPQEARK</sequence>
<dbReference type="CDD" id="cd00090">
    <property type="entry name" value="HTH_ARSR"/>
    <property type="match status" value="1"/>
</dbReference>
<name>A0AA95JDA2_9BACL</name>
<dbReference type="AlphaFoldDB" id="A0AA95JDA2"/>
<dbReference type="Gene3D" id="6.10.140.2180">
    <property type="match status" value="1"/>
</dbReference>
<evidence type="ECO:0000313" key="2">
    <source>
        <dbReference type="EMBL" id="WEK54757.1"/>
    </source>
</evidence>
<evidence type="ECO:0000256" key="1">
    <source>
        <dbReference type="ARBA" id="ARBA00023125"/>
    </source>
</evidence>
<dbReference type="SUPFAM" id="SSF46785">
    <property type="entry name" value="Winged helix' DNA-binding domain"/>
    <property type="match status" value="1"/>
</dbReference>
<dbReference type="Pfam" id="PF12840">
    <property type="entry name" value="HTH_20"/>
    <property type="match status" value="1"/>
</dbReference>
<dbReference type="InterPro" id="IPR011991">
    <property type="entry name" value="ArsR-like_HTH"/>
</dbReference>
<dbReference type="InterPro" id="IPR036388">
    <property type="entry name" value="WH-like_DNA-bd_sf"/>
</dbReference>
<reference evidence="2" key="1">
    <citation type="submission" date="2023-03" db="EMBL/GenBank/DDBJ databases">
        <title>Andean soil-derived lignocellulolytic bacterial consortium as a source of novel taxa and putative plastic-active enzymes.</title>
        <authorList>
            <person name="Diaz-Garcia L."/>
            <person name="Chuvochina M."/>
            <person name="Feuerriegel G."/>
            <person name="Bunk B."/>
            <person name="Sproer C."/>
            <person name="Streit W.R."/>
            <person name="Rodriguez L.M."/>
            <person name="Overmann J."/>
            <person name="Jimenez D.J."/>
        </authorList>
    </citation>
    <scope>NUCLEOTIDE SEQUENCE</scope>
    <source>
        <strain evidence="2">MAG 2441</strain>
    </source>
</reference>
<dbReference type="Gene3D" id="1.10.10.10">
    <property type="entry name" value="Winged helix-like DNA-binding domain superfamily/Winged helix DNA-binding domain"/>
    <property type="match status" value="1"/>
</dbReference>
<organism evidence="2 3">
    <name type="scientific">Candidatus Cohnella colombiensis</name>
    <dbReference type="NCBI Taxonomy" id="3121368"/>
    <lineage>
        <taxon>Bacteria</taxon>
        <taxon>Bacillati</taxon>
        <taxon>Bacillota</taxon>
        <taxon>Bacilli</taxon>
        <taxon>Bacillales</taxon>
        <taxon>Paenibacillaceae</taxon>
        <taxon>Cohnella</taxon>
    </lineage>
</organism>
<gene>
    <name evidence="2" type="ORF">P0Y55_01365</name>
</gene>
<protein>
    <submittedName>
        <fullName evidence="2">Helix-turn-helix domain-containing protein</fullName>
    </submittedName>
</protein>
<dbReference type="Proteomes" id="UP001178662">
    <property type="component" value="Chromosome"/>
</dbReference>
<dbReference type="InterPro" id="IPR036390">
    <property type="entry name" value="WH_DNA-bd_sf"/>
</dbReference>
<proteinExistence type="predicted"/>
<dbReference type="GO" id="GO:0003677">
    <property type="term" value="F:DNA binding"/>
    <property type="evidence" value="ECO:0007669"/>
    <property type="project" value="UniProtKB-KW"/>
</dbReference>
<keyword evidence="1" id="KW-0238">DNA-binding</keyword>
<dbReference type="EMBL" id="CP119317">
    <property type="protein sequence ID" value="WEK54757.1"/>
    <property type="molecule type" value="Genomic_DNA"/>
</dbReference>